<dbReference type="AlphaFoldDB" id="A0A2S9CZT3"/>
<dbReference type="InterPro" id="IPR001466">
    <property type="entry name" value="Beta-lactam-related"/>
</dbReference>
<dbReference type="PANTHER" id="PTHR46825:SF9">
    <property type="entry name" value="BETA-LACTAMASE-RELATED DOMAIN-CONTAINING PROTEIN"/>
    <property type="match status" value="1"/>
</dbReference>
<dbReference type="Pfam" id="PF00144">
    <property type="entry name" value="Beta-lactamase"/>
    <property type="match status" value="1"/>
</dbReference>
<proteinExistence type="predicted"/>
<dbReference type="Gene3D" id="3.40.710.10">
    <property type="entry name" value="DD-peptidase/beta-lactamase superfamily"/>
    <property type="match status" value="1"/>
</dbReference>
<dbReference type="EMBL" id="PCPP01000001">
    <property type="protein sequence ID" value="PRB86025.1"/>
    <property type="molecule type" value="Genomic_DNA"/>
</dbReference>
<dbReference type="InterPro" id="IPR012338">
    <property type="entry name" value="Beta-lactam/transpept-like"/>
</dbReference>
<dbReference type="EMBL" id="PCPH01000001">
    <property type="protein sequence ID" value="PRB91778.1"/>
    <property type="molecule type" value="Genomic_DNA"/>
</dbReference>
<dbReference type="GO" id="GO:0016787">
    <property type="term" value="F:hydrolase activity"/>
    <property type="evidence" value="ECO:0007669"/>
    <property type="project" value="UniProtKB-KW"/>
</dbReference>
<evidence type="ECO:0000313" key="4">
    <source>
        <dbReference type="Proteomes" id="UP000238325"/>
    </source>
</evidence>
<dbReference type="Proteomes" id="UP000238325">
    <property type="component" value="Unassembled WGS sequence"/>
</dbReference>
<organism evidence="2 5">
    <name type="scientific">Chryseobacterium culicis</name>
    <dbReference type="NCBI Taxonomy" id="680127"/>
    <lineage>
        <taxon>Bacteria</taxon>
        <taxon>Pseudomonadati</taxon>
        <taxon>Bacteroidota</taxon>
        <taxon>Flavobacteriia</taxon>
        <taxon>Flavobacteriales</taxon>
        <taxon>Weeksellaceae</taxon>
        <taxon>Chryseobacterium group</taxon>
        <taxon>Chryseobacterium</taxon>
    </lineage>
</organism>
<evidence type="ECO:0000259" key="1">
    <source>
        <dbReference type="Pfam" id="PF00144"/>
    </source>
</evidence>
<reference evidence="4 5" key="1">
    <citation type="submission" date="2017-09" db="EMBL/GenBank/DDBJ databases">
        <title>Genomic, metabolic, and phenotypic characteristics of bacterial isolates from the natural microbiome of the model nematode Caenorhabditis elegans.</title>
        <authorList>
            <person name="Zimmermann J."/>
            <person name="Obeng N."/>
            <person name="Yang W."/>
            <person name="Obeng O."/>
            <person name="Kissoyan K."/>
            <person name="Pees B."/>
            <person name="Dirksen P."/>
            <person name="Hoppner M."/>
            <person name="Franke A."/>
            <person name="Rosenstiel P."/>
            <person name="Leippe M."/>
            <person name="Dierking K."/>
            <person name="Kaleta C."/>
            <person name="Schulenburg H."/>
        </authorList>
    </citation>
    <scope>NUCLEOTIDE SEQUENCE [LARGE SCALE GENOMIC DNA]</scope>
    <source>
        <strain evidence="2 5">MYb25</strain>
        <strain evidence="3 4">MYb44</strain>
    </source>
</reference>
<dbReference type="RefSeq" id="WP_105680763.1">
    <property type="nucleotide sequence ID" value="NZ_JBBGZD010000001.1"/>
</dbReference>
<sequence>MKPILILLLFPILIFGQKNGPANLEKYMQAQVEINHFSGAVLVSKDGRVLLKKAYGLADYEWNIKNTIDTKFQLASVTKQFTAAAILLLTEKGKLSLDDKLSTFLPDYPKADSVTIHMLLSHTSGLAMGFKEIALSSMDKDAAYAEIKKIPYEFSPGTKSGYSNIGYYLLAKIIEKVSGEKYAIFLKKNIFEKAGMKNTGVSNNESIVEKKAKAYYRTENGLIHNPYINWEINVGHDGVYSTVEDLALWDKALYGTDILSAKMKKLMFSPYGAENWGYGFVINPFYNQGYQLIAHDGGFFGTMTSFNRFTDDKLFVTVLSNNESFSYIISYGLSAIALGKEVELPYQHHRVEIDPNLYDQYIGKYDKIDILKIDGKLYFNNADMELIPESKTKFFREDNNDRTVEFIPDSAGLYNSIILTKGGVKEVVRRSK</sequence>
<dbReference type="PROSITE" id="PS00146">
    <property type="entry name" value="BETA_LACTAMASE_A"/>
    <property type="match status" value="1"/>
</dbReference>
<dbReference type="InterPro" id="IPR023650">
    <property type="entry name" value="Beta-lactam_class-A_AS"/>
</dbReference>
<dbReference type="SUPFAM" id="SSF56601">
    <property type="entry name" value="beta-lactamase/transpeptidase-like"/>
    <property type="match status" value="1"/>
</dbReference>
<feature type="domain" description="Beta-lactamase-related" evidence="1">
    <location>
        <begin position="25"/>
        <end position="323"/>
    </location>
</feature>
<dbReference type="Proteomes" id="UP000238534">
    <property type="component" value="Unassembled WGS sequence"/>
</dbReference>
<dbReference type="OrthoDB" id="9793489at2"/>
<dbReference type="InterPro" id="IPR050491">
    <property type="entry name" value="AmpC-like"/>
</dbReference>
<name>A0A2S9CZT3_CHRCI</name>
<evidence type="ECO:0000313" key="3">
    <source>
        <dbReference type="EMBL" id="PRB91778.1"/>
    </source>
</evidence>
<accession>A0A2S9CZT3</accession>
<gene>
    <name evidence="2" type="ORF">CQ022_07180</name>
    <name evidence="3" type="ORF">CQ033_00850</name>
</gene>
<evidence type="ECO:0000313" key="2">
    <source>
        <dbReference type="EMBL" id="PRB86025.1"/>
    </source>
</evidence>
<dbReference type="PANTHER" id="PTHR46825">
    <property type="entry name" value="D-ALANYL-D-ALANINE-CARBOXYPEPTIDASE/ENDOPEPTIDASE AMPH"/>
    <property type="match status" value="1"/>
</dbReference>
<keyword evidence="2" id="KW-0378">Hydrolase</keyword>
<evidence type="ECO:0000313" key="5">
    <source>
        <dbReference type="Proteomes" id="UP000238534"/>
    </source>
</evidence>
<keyword evidence="4" id="KW-1185">Reference proteome</keyword>
<comment type="caution">
    <text evidence="2">The sequence shown here is derived from an EMBL/GenBank/DDBJ whole genome shotgun (WGS) entry which is preliminary data.</text>
</comment>
<protein>
    <submittedName>
        <fullName evidence="2">Serine hydrolase</fullName>
    </submittedName>
</protein>